<sequence>MEYPEGARADGLPAVLSAPDRLAALEATGLAGSAPEPVFDDLARLAASVTGCGIAAITFVGECRTYWKSVPHLPYGGPEAWQNPVGDDFCYVPVGMNGPFIVEDAERDPRTTGHPAIGPWRVGAWAGYPIVSADGQPIGTMCVIDARPRVWKPAELETLATLARAVSNEVNLRVTLQTARSALQTSQAALARARDLARSLQDSLLPPVLRPAPGLDAAARYVPATDGGESVTGDFYDLFQARGPWWTAVMGDVCGKGTEAAKVTALARYTLRADAGDHLSPAEVLQRLNASMLAQGAPLFLTAVQATFRLTPGGLTGRLCLAGHPPALIRRADGRVQQVGVAGSLLGYTEQVQLTDVRFRLAPGDLLLLYTDGAIEARPAPGSAEPRQAMFDEDALVKALASTRNLEAAATTSHIADALAYWHGGWASDDTALLALRLPGRELPPPQTPRLPPPLGYTEGRYPLTPDRRE</sequence>
<comment type="caution">
    <text evidence="5">The sequence shown here is derived from an EMBL/GenBank/DDBJ whole genome shotgun (WGS) entry which is preliminary data.</text>
</comment>
<organism evidence="5 6">
    <name type="scientific">Trebonia kvetii</name>
    <dbReference type="NCBI Taxonomy" id="2480626"/>
    <lineage>
        <taxon>Bacteria</taxon>
        <taxon>Bacillati</taxon>
        <taxon>Actinomycetota</taxon>
        <taxon>Actinomycetes</taxon>
        <taxon>Streptosporangiales</taxon>
        <taxon>Treboniaceae</taxon>
        <taxon>Trebonia</taxon>
    </lineage>
</organism>
<dbReference type="InterPro" id="IPR029016">
    <property type="entry name" value="GAF-like_dom_sf"/>
</dbReference>
<dbReference type="AlphaFoldDB" id="A0A6P2C4Z5"/>
<evidence type="ECO:0000313" key="6">
    <source>
        <dbReference type="Proteomes" id="UP000460272"/>
    </source>
</evidence>
<dbReference type="Gene3D" id="3.30.450.40">
    <property type="match status" value="1"/>
</dbReference>
<dbReference type="Gene3D" id="3.60.40.10">
    <property type="entry name" value="PPM-type phosphatase domain"/>
    <property type="match status" value="1"/>
</dbReference>
<dbReference type="PANTHER" id="PTHR43156:SF2">
    <property type="entry name" value="STAGE II SPORULATION PROTEIN E"/>
    <property type="match status" value="1"/>
</dbReference>
<dbReference type="Proteomes" id="UP000460272">
    <property type="component" value="Unassembled WGS sequence"/>
</dbReference>
<dbReference type="GO" id="GO:0016791">
    <property type="term" value="F:phosphatase activity"/>
    <property type="evidence" value="ECO:0007669"/>
    <property type="project" value="TreeGrafter"/>
</dbReference>
<name>A0A6P2C4Z5_9ACTN</name>
<dbReference type="SUPFAM" id="SSF55781">
    <property type="entry name" value="GAF domain-like"/>
    <property type="match status" value="1"/>
</dbReference>
<dbReference type="InterPro" id="IPR003018">
    <property type="entry name" value="GAF"/>
</dbReference>
<proteinExistence type="predicted"/>
<evidence type="ECO:0000259" key="3">
    <source>
        <dbReference type="SMART" id="SM00065"/>
    </source>
</evidence>
<dbReference type="OrthoDB" id="5241041at2"/>
<protein>
    <submittedName>
        <fullName evidence="5">GAF domain-containing protein</fullName>
    </submittedName>
</protein>
<dbReference type="RefSeq" id="WP_145854678.1">
    <property type="nucleotide sequence ID" value="NZ_RPFW01000003.1"/>
</dbReference>
<evidence type="ECO:0000313" key="5">
    <source>
        <dbReference type="EMBL" id="TVZ04583.1"/>
    </source>
</evidence>
<dbReference type="PANTHER" id="PTHR43156">
    <property type="entry name" value="STAGE II SPORULATION PROTEIN E-RELATED"/>
    <property type="match status" value="1"/>
</dbReference>
<keyword evidence="6" id="KW-1185">Reference proteome</keyword>
<feature type="region of interest" description="Disordered" evidence="2">
    <location>
        <begin position="439"/>
        <end position="470"/>
    </location>
</feature>
<evidence type="ECO:0000259" key="4">
    <source>
        <dbReference type="SMART" id="SM00331"/>
    </source>
</evidence>
<feature type="domain" description="PPM-type phosphatase" evidence="4">
    <location>
        <begin position="212"/>
        <end position="438"/>
    </location>
</feature>
<keyword evidence="1" id="KW-0378">Hydrolase</keyword>
<dbReference type="Pfam" id="PF01590">
    <property type="entry name" value="GAF"/>
    <property type="match status" value="1"/>
</dbReference>
<reference evidence="5 6" key="1">
    <citation type="submission" date="2018-11" db="EMBL/GenBank/DDBJ databases">
        <title>Trebonia kvetii gen.nov., sp.nov., a novel acidophilic actinobacterium, and proposal of the new actinobacterial family Treboniaceae fam. nov.</title>
        <authorList>
            <person name="Rapoport D."/>
            <person name="Sagova-Mareckova M."/>
            <person name="Sedlacek I."/>
            <person name="Provaznik J."/>
            <person name="Kralova S."/>
            <person name="Pavlinic D."/>
            <person name="Benes V."/>
            <person name="Kopecky J."/>
        </authorList>
    </citation>
    <scope>NUCLEOTIDE SEQUENCE [LARGE SCALE GENOMIC DNA]</scope>
    <source>
        <strain evidence="5 6">15Tr583</strain>
    </source>
</reference>
<feature type="compositionally biased region" description="Pro residues" evidence="2">
    <location>
        <begin position="442"/>
        <end position="455"/>
    </location>
</feature>
<accession>A0A6P2C4Z5</accession>
<dbReference type="Pfam" id="PF07228">
    <property type="entry name" value="SpoIIE"/>
    <property type="match status" value="1"/>
</dbReference>
<dbReference type="InterPro" id="IPR036457">
    <property type="entry name" value="PPM-type-like_dom_sf"/>
</dbReference>
<dbReference type="EMBL" id="RPFW01000003">
    <property type="protein sequence ID" value="TVZ04583.1"/>
    <property type="molecule type" value="Genomic_DNA"/>
</dbReference>
<feature type="domain" description="GAF" evidence="3">
    <location>
        <begin position="34"/>
        <end position="180"/>
    </location>
</feature>
<dbReference type="SMART" id="SM00065">
    <property type="entry name" value="GAF"/>
    <property type="match status" value="1"/>
</dbReference>
<dbReference type="SUPFAM" id="SSF81606">
    <property type="entry name" value="PP2C-like"/>
    <property type="match status" value="1"/>
</dbReference>
<gene>
    <name evidence="5" type="ORF">EAS64_19725</name>
</gene>
<dbReference type="SMART" id="SM00331">
    <property type="entry name" value="PP2C_SIG"/>
    <property type="match status" value="1"/>
</dbReference>
<dbReference type="InterPro" id="IPR001932">
    <property type="entry name" value="PPM-type_phosphatase-like_dom"/>
</dbReference>
<dbReference type="InterPro" id="IPR052016">
    <property type="entry name" value="Bact_Sigma-Reg"/>
</dbReference>
<evidence type="ECO:0000256" key="1">
    <source>
        <dbReference type="ARBA" id="ARBA00022801"/>
    </source>
</evidence>
<evidence type="ECO:0000256" key="2">
    <source>
        <dbReference type="SAM" id="MobiDB-lite"/>
    </source>
</evidence>